<dbReference type="Proteomes" id="UP000499080">
    <property type="component" value="Unassembled WGS sequence"/>
</dbReference>
<gene>
    <name evidence="1" type="ORF">AVEN_223961_1</name>
</gene>
<sequence>MLKGTGQQRRENYFYADCSAHRRNTVCSKRQRGMFTSSEKAVDAIQMHEMGNPLFVCHRVEYNVVHGKPFVTAWNGKQDDPEMGKFWFLYLKTGGDPKIVEECPADVNLSQNQEIILWYKHGPWSLWKAITEGTISQCLS</sequence>
<proteinExistence type="predicted"/>
<reference evidence="1 2" key="1">
    <citation type="journal article" date="2019" name="Sci. Rep.">
        <title>Orb-weaving spider Araneus ventricosus genome elucidates the spidroin gene catalogue.</title>
        <authorList>
            <person name="Kono N."/>
            <person name="Nakamura H."/>
            <person name="Ohtoshi R."/>
            <person name="Moran D.A.P."/>
            <person name="Shinohara A."/>
            <person name="Yoshida Y."/>
            <person name="Fujiwara M."/>
            <person name="Mori M."/>
            <person name="Tomita M."/>
            <person name="Arakawa K."/>
        </authorList>
    </citation>
    <scope>NUCLEOTIDE SEQUENCE [LARGE SCALE GENOMIC DNA]</scope>
</reference>
<accession>A0A4Y2M3D1</accession>
<evidence type="ECO:0000313" key="1">
    <source>
        <dbReference type="EMBL" id="GBN21272.1"/>
    </source>
</evidence>
<keyword evidence="2" id="KW-1185">Reference proteome</keyword>
<protein>
    <submittedName>
        <fullName evidence="1">Uncharacterized protein</fullName>
    </submittedName>
</protein>
<dbReference type="AlphaFoldDB" id="A0A4Y2M3D1"/>
<evidence type="ECO:0000313" key="2">
    <source>
        <dbReference type="Proteomes" id="UP000499080"/>
    </source>
</evidence>
<name>A0A4Y2M3D1_ARAVE</name>
<dbReference type="EMBL" id="BGPR01006714">
    <property type="protein sequence ID" value="GBN21272.1"/>
    <property type="molecule type" value="Genomic_DNA"/>
</dbReference>
<comment type="caution">
    <text evidence="1">The sequence shown here is derived from an EMBL/GenBank/DDBJ whole genome shotgun (WGS) entry which is preliminary data.</text>
</comment>
<organism evidence="1 2">
    <name type="scientific">Araneus ventricosus</name>
    <name type="common">Orbweaver spider</name>
    <name type="synonym">Epeira ventricosa</name>
    <dbReference type="NCBI Taxonomy" id="182803"/>
    <lineage>
        <taxon>Eukaryota</taxon>
        <taxon>Metazoa</taxon>
        <taxon>Ecdysozoa</taxon>
        <taxon>Arthropoda</taxon>
        <taxon>Chelicerata</taxon>
        <taxon>Arachnida</taxon>
        <taxon>Araneae</taxon>
        <taxon>Araneomorphae</taxon>
        <taxon>Entelegynae</taxon>
        <taxon>Araneoidea</taxon>
        <taxon>Araneidae</taxon>
        <taxon>Araneus</taxon>
    </lineage>
</organism>